<dbReference type="EC" id="2.7.11.1" evidence="1"/>
<dbReference type="Proteomes" id="UP000800235">
    <property type="component" value="Unassembled WGS sequence"/>
</dbReference>
<evidence type="ECO:0000256" key="4">
    <source>
        <dbReference type="ARBA" id="ARBA00022741"/>
    </source>
</evidence>
<dbReference type="PANTHER" id="PTHR43671">
    <property type="entry name" value="SERINE/THREONINE-PROTEIN KINASE NEK"/>
    <property type="match status" value="1"/>
</dbReference>
<evidence type="ECO:0000256" key="5">
    <source>
        <dbReference type="ARBA" id="ARBA00022777"/>
    </source>
</evidence>
<dbReference type="InterPro" id="IPR050660">
    <property type="entry name" value="NEK_Ser/Thr_kinase"/>
</dbReference>
<keyword evidence="2" id="KW-0723">Serine/threonine-protein kinase</keyword>
<comment type="catalytic activity">
    <reaction evidence="7">
        <text>L-threonyl-[protein] + ATP = O-phospho-L-threonyl-[protein] + ADP + H(+)</text>
        <dbReference type="Rhea" id="RHEA:46608"/>
        <dbReference type="Rhea" id="RHEA-COMP:11060"/>
        <dbReference type="Rhea" id="RHEA-COMP:11605"/>
        <dbReference type="ChEBI" id="CHEBI:15378"/>
        <dbReference type="ChEBI" id="CHEBI:30013"/>
        <dbReference type="ChEBI" id="CHEBI:30616"/>
        <dbReference type="ChEBI" id="CHEBI:61977"/>
        <dbReference type="ChEBI" id="CHEBI:456216"/>
        <dbReference type="EC" id="2.7.11.1"/>
    </reaction>
</comment>
<dbReference type="GO" id="GO:0004674">
    <property type="term" value="F:protein serine/threonine kinase activity"/>
    <property type="evidence" value="ECO:0007669"/>
    <property type="project" value="UniProtKB-KW"/>
</dbReference>
<keyword evidence="5 11" id="KW-0418">Kinase</keyword>
<dbReference type="InterPro" id="IPR011009">
    <property type="entry name" value="Kinase-like_dom_sf"/>
</dbReference>
<keyword evidence="3" id="KW-0808">Transferase</keyword>
<keyword evidence="6" id="KW-0067">ATP-binding</keyword>
<keyword evidence="12" id="KW-1185">Reference proteome</keyword>
<evidence type="ECO:0000256" key="3">
    <source>
        <dbReference type="ARBA" id="ARBA00022679"/>
    </source>
</evidence>
<comment type="caution">
    <text evidence="11">The sequence shown here is derived from an EMBL/GenBank/DDBJ whole genome shotgun (WGS) entry which is preliminary data.</text>
</comment>
<evidence type="ECO:0000313" key="11">
    <source>
        <dbReference type="EMBL" id="KAF2429531.1"/>
    </source>
</evidence>
<organism evidence="11 12">
    <name type="scientific">Tothia fuscella</name>
    <dbReference type="NCBI Taxonomy" id="1048955"/>
    <lineage>
        <taxon>Eukaryota</taxon>
        <taxon>Fungi</taxon>
        <taxon>Dikarya</taxon>
        <taxon>Ascomycota</taxon>
        <taxon>Pezizomycotina</taxon>
        <taxon>Dothideomycetes</taxon>
        <taxon>Pleosporomycetidae</taxon>
        <taxon>Venturiales</taxon>
        <taxon>Cylindrosympodiaceae</taxon>
        <taxon>Tothia</taxon>
    </lineage>
</organism>
<comment type="catalytic activity">
    <reaction evidence="8">
        <text>L-seryl-[protein] + ATP = O-phospho-L-seryl-[protein] + ADP + H(+)</text>
        <dbReference type="Rhea" id="RHEA:17989"/>
        <dbReference type="Rhea" id="RHEA-COMP:9863"/>
        <dbReference type="Rhea" id="RHEA-COMP:11604"/>
        <dbReference type="ChEBI" id="CHEBI:15378"/>
        <dbReference type="ChEBI" id="CHEBI:29999"/>
        <dbReference type="ChEBI" id="CHEBI:30616"/>
        <dbReference type="ChEBI" id="CHEBI:83421"/>
        <dbReference type="ChEBI" id="CHEBI:456216"/>
        <dbReference type="EC" id="2.7.11.1"/>
    </reaction>
</comment>
<evidence type="ECO:0000256" key="1">
    <source>
        <dbReference type="ARBA" id="ARBA00012513"/>
    </source>
</evidence>
<dbReference type="CDD" id="cd00180">
    <property type="entry name" value="PKc"/>
    <property type="match status" value="1"/>
</dbReference>
<dbReference type="SUPFAM" id="SSF56112">
    <property type="entry name" value="Protein kinase-like (PK-like)"/>
    <property type="match status" value="1"/>
</dbReference>
<dbReference type="Gene3D" id="1.10.510.10">
    <property type="entry name" value="Transferase(Phosphotransferase) domain 1"/>
    <property type="match status" value="1"/>
</dbReference>
<dbReference type="GO" id="GO:0005524">
    <property type="term" value="F:ATP binding"/>
    <property type="evidence" value="ECO:0007669"/>
    <property type="project" value="UniProtKB-KW"/>
</dbReference>
<dbReference type="PROSITE" id="PS50011">
    <property type="entry name" value="PROTEIN_KINASE_DOM"/>
    <property type="match status" value="1"/>
</dbReference>
<dbReference type="Pfam" id="PF00069">
    <property type="entry name" value="Pkinase"/>
    <property type="match status" value="1"/>
</dbReference>
<evidence type="ECO:0000256" key="2">
    <source>
        <dbReference type="ARBA" id="ARBA00022527"/>
    </source>
</evidence>
<dbReference type="PANTHER" id="PTHR43671:SF98">
    <property type="entry name" value="SERINE_THREONINE-PROTEIN KINASE NEK11"/>
    <property type="match status" value="1"/>
</dbReference>
<evidence type="ECO:0000259" key="10">
    <source>
        <dbReference type="PROSITE" id="PS50011"/>
    </source>
</evidence>
<dbReference type="EMBL" id="MU007046">
    <property type="protein sequence ID" value="KAF2429531.1"/>
    <property type="molecule type" value="Genomic_DNA"/>
</dbReference>
<dbReference type="InterPro" id="IPR000719">
    <property type="entry name" value="Prot_kinase_dom"/>
</dbReference>
<evidence type="ECO:0000256" key="9">
    <source>
        <dbReference type="SAM" id="MobiDB-lite"/>
    </source>
</evidence>
<sequence>MPPPKPRGIQKKQQRNEPNRKLWQDRPHALPQNLAKQNHPQQDPHLRKLELSTWKAPTVVGFDPDSLQDLLDVAGYASNMTPSVHNAPVDLTSAEQTLSVRAEVWPQWEREFSMLSKLGKGGQGAVYLIRKRKTKEECVLKVFKRQSDAEHEAEKLRAFTPHPRIVEFLGKREGVPSANRTSIMLRYYEAGDLQRYMRSSHKQSRPLPEIFVWKAFQQIAEGIAYLHWGWGTTDYDPSRPYSRSFSTVHKDLKPANILVEMRHPNDDCPNIKITDFGLAEDLMVLMPETFRKESHCGTKLYQPQEQAQHPFLAGPPQDMWAVGGIVHVLCTGGAPVNSFGGDQDLKTGSKRDATFRRVVCPIDIPPAERPNLWKNDKYISATQHWGATYSRLLNYYMLRCLDMNWESRATAIEMVNTMGREYLQANDFVKGKHDDFEKMMKGMPVPEWRW</sequence>
<gene>
    <name evidence="11" type="ORF">EJ08DRAFT_274325</name>
</gene>
<dbReference type="AlphaFoldDB" id="A0A9P4TXR9"/>
<protein>
    <recommendedName>
        <fullName evidence="1">non-specific serine/threonine protein kinase</fullName>
        <ecNumber evidence="1">2.7.11.1</ecNumber>
    </recommendedName>
</protein>
<reference evidence="11" key="1">
    <citation type="journal article" date="2020" name="Stud. Mycol.">
        <title>101 Dothideomycetes genomes: a test case for predicting lifestyles and emergence of pathogens.</title>
        <authorList>
            <person name="Haridas S."/>
            <person name="Albert R."/>
            <person name="Binder M."/>
            <person name="Bloem J."/>
            <person name="Labutti K."/>
            <person name="Salamov A."/>
            <person name="Andreopoulos B."/>
            <person name="Baker S."/>
            <person name="Barry K."/>
            <person name="Bills G."/>
            <person name="Bluhm B."/>
            <person name="Cannon C."/>
            <person name="Castanera R."/>
            <person name="Culley D."/>
            <person name="Daum C."/>
            <person name="Ezra D."/>
            <person name="Gonzalez J."/>
            <person name="Henrissat B."/>
            <person name="Kuo A."/>
            <person name="Liang C."/>
            <person name="Lipzen A."/>
            <person name="Lutzoni F."/>
            <person name="Magnuson J."/>
            <person name="Mondo S."/>
            <person name="Nolan M."/>
            <person name="Ohm R."/>
            <person name="Pangilinan J."/>
            <person name="Park H.-J."/>
            <person name="Ramirez L."/>
            <person name="Alfaro M."/>
            <person name="Sun H."/>
            <person name="Tritt A."/>
            <person name="Yoshinaga Y."/>
            <person name="Zwiers L.-H."/>
            <person name="Turgeon B."/>
            <person name="Goodwin S."/>
            <person name="Spatafora J."/>
            <person name="Crous P."/>
            <person name="Grigoriev I."/>
        </authorList>
    </citation>
    <scope>NUCLEOTIDE SEQUENCE</scope>
    <source>
        <strain evidence="11">CBS 130266</strain>
    </source>
</reference>
<evidence type="ECO:0000256" key="8">
    <source>
        <dbReference type="ARBA" id="ARBA00048679"/>
    </source>
</evidence>
<dbReference type="SMART" id="SM00220">
    <property type="entry name" value="S_TKc"/>
    <property type="match status" value="1"/>
</dbReference>
<feature type="domain" description="Protein kinase" evidence="10">
    <location>
        <begin position="112"/>
        <end position="423"/>
    </location>
</feature>
<name>A0A9P4TXR9_9PEZI</name>
<evidence type="ECO:0000256" key="6">
    <source>
        <dbReference type="ARBA" id="ARBA00022840"/>
    </source>
</evidence>
<accession>A0A9P4TXR9</accession>
<evidence type="ECO:0000313" key="12">
    <source>
        <dbReference type="Proteomes" id="UP000800235"/>
    </source>
</evidence>
<keyword evidence="4" id="KW-0547">Nucleotide-binding</keyword>
<dbReference type="OrthoDB" id="310217at2759"/>
<proteinExistence type="predicted"/>
<evidence type="ECO:0000256" key="7">
    <source>
        <dbReference type="ARBA" id="ARBA00047899"/>
    </source>
</evidence>
<feature type="region of interest" description="Disordered" evidence="9">
    <location>
        <begin position="24"/>
        <end position="44"/>
    </location>
</feature>